<evidence type="ECO:0000313" key="3">
    <source>
        <dbReference type="EMBL" id="MBW8191435.1"/>
    </source>
</evidence>
<dbReference type="RefSeq" id="WP_220104117.1">
    <property type="nucleotide sequence ID" value="NZ_JAHZSS010000011.1"/>
</dbReference>
<proteinExistence type="predicted"/>
<evidence type="ECO:0000313" key="4">
    <source>
        <dbReference type="Proteomes" id="UP001166251"/>
    </source>
</evidence>
<comment type="caution">
    <text evidence="3">The sequence shown here is derived from an EMBL/GenBank/DDBJ whole genome shotgun (WGS) entry which is preliminary data.</text>
</comment>
<dbReference type="Gene3D" id="1.10.443.10">
    <property type="entry name" value="Intergrase catalytic core"/>
    <property type="match status" value="1"/>
</dbReference>
<gene>
    <name evidence="3" type="ORF">K0504_10340</name>
</gene>
<dbReference type="CDD" id="cd00397">
    <property type="entry name" value="DNA_BRE_C"/>
    <property type="match status" value="1"/>
</dbReference>
<keyword evidence="1" id="KW-0233">DNA recombination</keyword>
<accession>A0ABS7EGW1</accession>
<dbReference type="InterPro" id="IPR002104">
    <property type="entry name" value="Integrase_catalytic"/>
</dbReference>
<dbReference type="EMBL" id="JAHZSS010000011">
    <property type="protein sequence ID" value="MBW8191435.1"/>
    <property type="molecule type" value="Genomic_DNA"/>
</dbReference>
<dbReference type="InterPro" id="IPR013762">
    <property type="entry name" value="Integrase-like_cat_sf"/>
</dbReference>
<protein>
    <submittedName>
        <fullName evidence="3">Site-specific integrase</fullName>
    </submittedName>
</protein>
<dbReference type="PROSITE" id="PS51898">
    <property type="entry name" value="TYR_RECOMBINASE"/>
    <property type="match status" value="1"/>
</dbReference>
<reference evidence="3" key="1">
    <citation type="submission" date="2021-07" db="EMBL/GenBank/DDBJ databases">
        <title>Neiella marina sp. nov., isolated from the intestinal content of sea cucumber Apostichopus japonicus.</title>
        <authorList>
            <person name="Bai X."/>
        </authorList>
    </citation>
    <scope>NUCLEOTIDE SEQUENCE</scope>
    <source>
        <strain evidence="3">126</strain>
    </source>
</reference>
<evidence type="ECO:0000259" key="2">
    <source>
        <dbReference type="PROSITE" id="PS51898"/>
    </source>
</evidence>
<evidence type="ECO:0000256" key="1">
    <source>
        <dbReference type="ARBA" id="ARBA00023172"/>
    </source>
</evidence>
<keyword evidence="4" id="KW-1185">Reference proteome</keyword>
<feature type="domain" description="Tyr recombinase" evidence="2">
    <location>
        <begin position="356"/>
        <end position="553"/>
    </location>
</feature>
<name>A0ABS7EGW1_9GAMM</name>
<dbReference type="SUPFAM" id="SSF56349">
    <property type="entry name" value="DNA breaking-rejoining enzymes"/>
    <property type="match status" value="1"/>
</dbReference>
<dbReference type="Proteomes" id="UP001166251">
    <property type="component" value="Unassembled WGS sequence"/>
</dbReference>
<sequence>MNSNDFEDLGKRIIGILDASDAARTHKLASAFALSVMLYGGLLREAEWKAVIKSVGCKGALQTCRQKIWLNYTVAAGATPLGNMRNITDMSIYLEERWHPDNVSLALLLLLVRRSQDELAEVMNSLSWASIAAEFSIDCSYSDCRDAIAQNFFELRRGKLSPYLVKITTGEYSTVSLDHQRHRVFETGIEENCPTRRLSVSDGESDLEPRSDKVFHNDIKLLKQALPTRPSINRSAGAKRIRTCLPQLSPAGQLLGQWLIYKLERKDIQVSTAHSYVNLAGSPLLTWLDRIQRGICDEFGVDDSNLSTRINGVSAKLANDYQAENKSDESQRVANQVLNDLYGVRNRRTGVGAKFVNAARVNNTQLHALLSAGNDELSLAAWYVWLTILNTVGLRESELFPVRADDVVFRTSGEVELHIHRIIKTLNANRIVFMNEPLIQLWLAIRKSLSPQQAPMLMPLGRPSNKHDVSRIVNSSIRKISRDADRVAHSFRHSVASSLFESIVRQHAEGAFGDQLLDSLLDELAEDMGHGHIRTTLAHYIHSAHECIAERLNQMVPALKPSTMRQLLGEHYQYHQGQLSEREFQRQKLITAFKAAEAVVTLGVKKGRPAQINTPVTNIGPELPNLMIGISMPDGPLPKAQQSLKEGCAKALACIKQYHPNLCKFGTEMTLPMPRSPDERRLFEHGLWSVLQAIECKRLKTNDLKCAIECYEQAGQARFTCSTTQQAKQVIAFIDALGGAEAISQSNHSIEIRLIADDRGLRLSDWRRFVTREQRADCTFTRAVLSIQMSYNNRSSTAMRPLLMLFALHCLSL</sequence>
<organism evidence="3 4">
    <name type="scientific">Neiella holothuriorum</name>
    <dbReference type="NCBI Taxonomy" id="2870530"/>
    <lineage>
        <taxon>Bacteria</taxon>
        <taxon>Pseudomonadati</taxon>
        <taxon>Pseudomonadota</taxon>
        <taxon>Gammaproteobacteria</taxon>
        <taxon>Alteromonadales</taxon>
        <taxon>Echinimonadaceae</taxon>
        <taxon>Neiella</taxon>
    </lineage>
</organism>
<dbReference type="InterPro" id="IPR011010">
    <property type="entry name" value="DNA_brk_join_enz"/>
</dbReference>